<dbReference type="OMA" id="SHRIACT"/>
<dbReference type="CDD" id="cd23767">
    <property type="entry name" value="IQCD"/>
    <property type="match status" value="1"/>
</dbReference>
<dbReference type="SMART" id="SM00015">
    <property type="entry name" value="IQ"/>
    <property type="match status" value="1"/>
</dbReference>
<feature type="compositionally biased region" description="Gly residues" evidence="1">
    <location>
        <begin position="343"/>
        <end position="358"/>
    </location>
</feature>
<feature type="compositionally biased region" description="Low complexity" evidence="1">
    <location>
        <begin position="41"/>
        <end position="53"/>
    </location>
</feature>
<proteinExistence type="predicted"/>
<feature type="compositionally biased region" description="Low complexity" evidence="1">
    <location>
        <begin position="238"/>
        <end position="251"/>
    </location>
</feature>
<dbReference type="RefSeq" id="XP_002506496.1">
    <property type="nucleotide sequence ID" value="XM_002506450.1"/>
</dbReference>
<gene>
    <name evidence="2" type="ORF">MICPUN_64369</name>
</gene>
<organism evidence="2 3">
    <name type="scientific">Micromonas commoda (strain RCC299 / NOUM17 / CCMP2709)</name>
    <name type="common">Picoplanktonic green alga</name>
    <dbReference type="NCBI Taxonomy" id="296587"/>
    <lineage>
        <taxon>Eukaryota</taxon>
        <taxon>Viridiplantae</taxon>
        <taxon>Chlorophyta</taxon>
        <taxon>Mamiellophyceae</taxon>
        <taxon>Mamiellales</taxon>
        <taxon>Mamiellaceae</taxon>
        <taxon>Micromonas</taxon>
    </lineage>
</organism>
<dbReference type="InterPro" id="IPR000048">
    <property type="entry name" value="IQ_motif_EF-hand-BS"/>
</dbReference>
<feature type="region of interest" description="Disordered" evidence="1">
    <location>
        <begin position="321"/>
        <end position="383"/>
    </location>
</feature>
<dbReference type="EMBL" id="CP001333">
    <property type="protein sequence ID" value="ACO67754.1"/>
    <property type="molecule type" value="Genomic_DNA"/>
</dbReference>
<dbReference type="Proteomes" id="UP000002009">
    <property type="component" value="Chromosome 15"/>
</dbReference>
<feature type="compositionally biased region" description="Basic and acidic residues" evidence="1">
    <location>
        <begin position="93"/>
        <end position="107"/>
    </location>
</feature>
<reference evidence="2 3" key="1">
    <citation type="journal article" date="2009" name="Science">
        <title>Green evolution and dynamic adaptations revealed by genomes of the marine picoeukaryotes Micromonas.</title>
        <authorList>
            <person name="Worden A.Z."/>
            <person name="Lee J.H."/>
            <person name="Mock T."/>
            <person name="Rouze P."/>
            <person name="Simmons M.P."/>
            <person name="Aerts A.L."/>
            <person name="Allen A.E."/>
            <person name="Cuvelier M.L."/>
            <person name="Derelle E."/>
            <person name="Everett M.V."/>
            <person name="Foulon E."/>
            <person name="Grimwood J."/>
            <person name="Gundlach H."/>
            <person name="Henrissat B."/>
            <person name="Napoli C."/>
            <person name="McDonald S.M."/>
            <person name="Parker M.S."/>
            <person name="Rombauts S."/>
            <person name="Salamov A."/>
            <person name="Von Dassow P."/>
            <person name="Badger J.H."/>
            <person name="Coutinho P.M."/>
            <person name="Demir E."/>
            <person name="Dubchak I."/>
            <person name="Gentemann C."/>
            <person name="Eikrem W."/>
            <person name="Gready J.E."/>
            <person name="John U."/>
            <person name="Lanier W."/>
            <person name="Lindquist E.A."/>
            <person name="Lucas S."/>
            <person name="Mayer K.F."/>
            <person name="Moreau H."/>
            <person name="Not F."/>
            <person name="Otillar R."/>
            <person name="Panaud O."/>
            <person name="Pangilinan J."/>
            <person name="Paulsen I."/>
            <person name="Piegu B."/>
            <person name="Poliakov A."/>
            <person name="Robbens S."/>
            <person name="Schmutz J."/>
            <person name="Toulza E."/>
            <person name="Wyss T."/>
            <person name="Zelensky A."/>
            <person name="Zhou K."/>
            <person name="Armbrust E.V."/>
            <person name="Bhattacharya D."/>
            <person name="Goodenough U.W."/>
            <person name="Van de Peer Y."/>
            <person name="Grigoriev I.V."/>
        </authorList>
    </citation>
    <scope>NUCLEOTIDE SEQUENCE [LARGE SCALE GENOMIC DNA]</scope>
    <source>
        <strain evidence="3">RCC299 / NOUM17</strain>
    </source>
</reference>
<accession>C1EHW5</accession>
<feature type="region of interest" description="Disordered" evidence="1">
    <location>
        <begin position="180"/>
        <end position="307"/>
    </location>
</feature>
<feature type="compositionally biased region" description="Polar residues" evidence="1">
    <location>
        <begin position="331"/>
        <end position="341"/>
    </location>
</feature>
<evidence type="ECO:0000256" key="1">
    <source>
        <dbReference type="SAM" id="MobiDB-lite"/>
    </source>
</evidence>
<dbReference type="PROSITE" id="PS50096">
    <property type="entry name" value="IQ"/>
    <property type="match status" value="2"/>
</dbReference>
<evidence type="ECO:0000313" key="3">
    <source>
        <dbReference type="Proteomes" id="UP000002009"/>
    </source>
</evidence>
<sequence length="675" mass="68184">MGDKGDASKLGASQPALVIGGVNPSGRKKRASFPPSARKLPPSAAAPTASNNNNGGGTGESHGLSDAEKAKIHGKINGAKALEASEKMRAYLENKARKQREAMERKYGVGSLSGGGKLSSDGSYHAAPREASSVTLGVGAEVKRAAAIAVEAGIRACTPESSAMLAQGLDGMLERDGSADLGSIPRVSPPRVAGFGTAKLARPPLSNRSSIKGVKTNNSALDGNRLLDARRPAPLAQPPSSVGSDGSHPSSAEATPTGHGRTGRGKHPNLNNTPGPSLMTPSANDPLLDPADVDSPGDFPSPAPSAAARYIGRPLGLHVTSPAAFGGMGSAESTPGLTPSEGQIGGREGGLGGMGGRAGEAATGRAAVTGRASPDVVRRMRLPTLSDVEDAARLGAGAGSGYDSPDDSFPDEHDVRFNSGNLTGAIDGTPRMYPDEVDGGTEHSDPGAPSPRSKALRLEEEHRAAARIQANARGHLVRCRMDRELRARRLALAAREMEEVRVYDGEDGSPGGGGDGVDEEAAAAAVAAAMLTRPGGGSIEALQRSVVDAVRGVDRAGASGGSSHLSADDTIARAADALTLSLTGSLPSSVGRTTGEGVFFDEDEGGEEDDGVGLDATELDAAELAAVAKMQASARDLLSKADDDAAATAAAAVSDGEAAAVAKMQASARLHLARS</sequence>
<feature type="region of interest" description="Disordered" evidence="1">
    <location>
        <begin position="1"/>
        <end position="72"/>
    </location>
</feature>
<feature type="compositionally biased region" description="Low complexity" evidence="1">
    <location>
        <begin position="359"/>
        <end position="372"/>
    </location>
</feature>
<dbReference type="AlphaFoldDB" id="C1EHW5"/>
<feature type="compositionally biased region" description="Polar residues" evidence="1">
    <location>
        <begin position="206"/>
        <end position="221"/>
    </location>
</feature>
<protein>
    <submittedName>
        <fullName evidence="2">Uncharacterized protein</fullName>
    </submittedName>
</protein>
<feature type="region of interest" description="Disordered" evidence="1">
    <location>
        <begin position="396"/>
        <end position="455"/>
    </location>
</feature>
<dbReference type="InParanoid" id="C1EHW5"/>
<evidence type="ECO:0000313" key="2">
    <source>
        <dbReference type="EMBL" id="ACO67754.1"/>
    </source>
</evidence>
<keyword evidence="3" id="KW-1185">Reference proteome</keyword>
<name>C1EHW5_MICCC</name>
<feature type="compositionally biased region" description="Polar residues" evidence="1">
    <location>
        <begin position="269"/>
        <end position="283"/>
    </location>
</feature>
<feature type="region of interest" description="Disordered" evidence="1">
    <location>
        <begin position="93"/>
        <end position="125"/>
    </location>
</feature>
<dbReference type="KEGG" id="mis:MICPUN_64369"/>
<dbReference type="GeneID" id="8249253"/>